<dbReference type="PANTHER" id="PTHR47313:SF1">
    <property type="entry name" value="RIBOSOMAL RNA LARGE SUBUNIT METHYLTRANSFERASE K_L"/>
    <property type="match status" value="1"/>
</dbReference>
<feature type="domain" description="THUMP" evidence="4">
    <location>
        <begin position="46"/>
        <end position="157"/>
    </location>
</feature>
<dbReference type="PROSITE" id="PS00092">
    <property type="entry name" value="N6_MTASE"/>
    <property type="match status" value="1"/>
</dbReference>
<dbReference type="InterPro" id="IPR000241">
    <property type="entry name" value="RlmKL-like_Mtase"/>
</dbReference>
<accession>A0A1F2PK92</accession>
<dbReference type="InterPro" id="IPR054170">
    <property type="entry name" value="RlmL_1st"/>
</dbReference>
<dbReference type="GO" id="GO:0008990">
    <property type="term" value="F:rRNA (guanine-N2-)-methyltransferase activity"/>
    <property type="evidence" value="ECO:0007669"/>
    <property type="project" value="TreeGrafter"/>
</dbReference>
<dbReference type="InterPro" id="IPR002052">
    <property type="entry name" value="DNA_methylase_N6_adenine_CS"/>
</dbReference>
<dbReference type="Pfam" id="PF01170">
    <property type="entry name" value="UPF0020"/>
    <property type="match status" value="1"/>
</dbReference>
<evidence type="ECO:0000313" key="5">
    <source>
        <dbReference type="EMBL" id="OFV71810.1"/>
    </source>
</evidence>
<dbReference type="CDD" id="cd11715">
    <property type="entry name" value="THUMP_AdoMetMT"/>
    <property type="match status" value="1"/>
</dbReference>
<evidence type="ECO:0000256" key="3">
    <source>
        <dbReference type="PROSITE-ProRule" id="PRU00529"/>
    </source>
</evidence>
<dbReference type="RefSeq" id="WP_070369925.1">
    <property type="nucleotide sequence ID" value="NZ_LKEU01000014.1"/>
</dbReference>
<dbReference type="Proteomes" id="UP000176244">
    <property type="component" value="Unassembled WGS sequence"/>
</dbReference>
<dbReference type="Gene3D" id="3.40.50.150">
    <property type="entry name" value="Vaccinia Virus protein VP39"/>
    <property type="match status" value="1"/>
</dbReference>
<dbReference type="SMART" id="SM00981">
    <property type="entry name" value="THUMP"/>
    <property type="match status" value="1"/>
</dbReference>
<dbReference type="EMBL" id="LKEU01000014">
    <property type="protein sequence ID" value="OFV71810.1"/>
    <property type="molecule type" value="Genomic_DNA"/>
</dbReference>
<organism evidence="5 6">
    <name type="scientific">Acetobacterium wieringae</name>
    <dbReference type="NCBI Taxonomy" id="52694"/>
    <lineage>
        <taxon>Bacteria</taxon>
        <taxon>Bacillati</taxon>
        <taxon>Bacillota</taxon>
        <taxon>Clostridia</taxon>
        <taxon>Eubacteriales</taxon>
        <taxon>Eubacteriaceae</taxon>
        <taxon>Acetobacterium</taxon>
    </lineage>
</organism>
<dbReference type="GO" id="GO:0003723">
    <property type="term" value="F:RNA binding"/>
    <property type="evidence" value="ECO:0007669"/>
    <property type="project" value="UniProtKB-UniRule"/>
</dbReference>
<sequence length="401" mass="45611">MSKKINLIATVAFGIESVVKDEIKKLGYEVTEVENGKIRYSGPLEAIPRSNLWLRCADRVLLEIGRFKAETFDELFEKTKALPWENWIPVDGEFPAAKITSVKSTLFSKSDGQRIVKKAVVERLRSKYQVDWFDENGGKYPIHIQILKDEVTLSIDTSGSGLNKRGYRQYGNEAPLKETISAALVYLSRWRPDRVFLDPLCGSGTIVIEAALIGKNIAPGLKRDFVSETWDAIPPELWEQARQEARDAINDKEFLLLGSDCDANALKQARTNAELAGVSDLVAFQKLPVQSVSTKKKYGVIITNPPYGERIGEEKEIQRLYRDMGKVFHSLDSWSYFIITGYEKFEKYFGEVATKNRKLYNGDIKTYYYQYYGPLPPRKRNSVDEAQNMNAETEINTQADK</sequence>
<proteinExistence type="predicted"/>
<evidence type="ECO:0000313" key="6">
    <source>
        <dbReference type="Proteomes" id="UP000176244"/>
    </source>
</evidence>
<dbReference type="PRINTS" id="PR00507">
    <property type="entry name" value="N12N6MTFRASE"/>
</dbReference>
<keyword evidence="1 5" id="KW-0489">Methyltransferase</keyword>
<keyword evidence="3" id="KW-0694">RNA-binding</keyword>
<evidence type="ECO:0000259" key="4">
    <source>
        <dbReference type="PROSITE" id="PS51165"/>
    </source>
</evidence>
<dbReference type="SUPFAM" id="SSF53335">
    <property type="entry name" value="S-adenosyl-L-methionine-dependent methyltransferases"/>
    <property type="match status" value="1"/>
</dbReference>
<keyword evidence="2 5" id="KW-0808">Transferase</keyword>
<dbReference type="Gene3D" id="3.30.2130.30">
    <property type="match status" value="1"/>
</dbReference>
<comment type="caution">
    <text evidence="5">The sequence shown here is derived from an EMBL/GenBank/DDBJ whole genome shotgun (WGS) entry which is preliminary data.</text>
</comment>
<dbReference type="AlphaFoldDB" id="A0A1F2PK92"/>
<dbReference type="Pfam" id="PF22020">
    <property type="entry name" value="RlmL_1st"/>
    <property type="match status" value="1"/>
</dbReference>
<dbReference type="PROSITE" id="PS51165">
    <property type="entry name" value="THUMP"/>
    <property type="match status" value="1"/>
</dbReference>
<dbReference type="InterPro" id="IPR053943">
    <property type="entry name" value="RlmKL-like_Mtase_CS"/>
</dbReference>
<gene>
    <name evidence="5" type="primary">rlmL</name>
    <name evidence="5" type="ORF">ACWI_05580</name>
</gene>
<dbReference type="GO" id="GO:0070043">
    <property type="term" value="F:rRNA (guanine-N7-)-methyltransferase activity"/>
    <property type="evidence" value="ECO:0007669"/>
    <property type="project" value="TreeGrafter"/>
</dbReference>
<dbReference type="PROSITE" id="PS01261">
    <property type="entry name" value="UPF0020"/>
    <property type="match status" value="1"/>
</dbReference>
<protein>
    <submittedName>
        <fullName evidence="5">Ribosomal RNA large subunit methyltransferase K/L</fullName>
    </submittedName>
</protein>
<evidence type="ECO:0000256" key="1">
    <source>
        <dbReference type="ARBA" id="ARBA00022603"/>
    </source>
</evidence>
<dbReference type="InterPro" id="IPR004114">
    <property type="entry name" value="THUMP_dom"/>
</dbReference>
<reference evidence="5 6" key="1">
    <citation type="submission" date="2015-09" db="EMBL/GenBank/DDBJ databases">
        <title>Genome sequence of Acetobacterium wieringae DSM 1911.</title>
        <authorList>
            <person name="Poehlein A."/>
            <person name="Bengelsdorf F.R."/>
            <person name="Schiel-Bengelsdorf B."/>
            <person name="Duerre P."/>
            <person name="Daniel R."/>
        </authorList>
    </citation>
    <scope>NUCLEOTIDE SEQUENCE [LARGE SCALE GENOMIC DNA]</scope>
    <source>
        <strain evidence="5 6">DSM 1911</strain>
    </source>
</reference>
<dbReference type="STRING" id="52694.ACWI_05580"/>
<dbReference type="PANTHER" id="PTHR47313">
    <property type="entry name" value="RIBOSOMAL RNA LARGE SUBUNIT METHYLTRANSFERASE K/L"/>
    <property type="match status" value="1"/>
</dbReference>
<dbReference type="Pfam" id="PF02926">
    <property type="entry name" value="THUMP"/>
    <property type="match status" value="1"/>
</dbReference>
<dbReference type="OrthoDB" id="9809404at2"/>
<dbReference type="InterPro" id="IPR029063">
    <property type="entry name" value="SAM-dependent_MTases_sf"/>
</dbReference>
<name>A0A1F2PK92_9FIRM</name>
<evidence type="ECO:0000256" key="2">
    <source>
        <dbReference type="ARBA" id="ARBA00022679"/>
    </source>
</evidence>